<evidence type="ECO:0000256" key="7">
    <source>
        <dbReference type="ARBA" id="ARBA00061566"/>
    </source>
</evidence>
<dbReference type="InterPro" id="IPR000873">
    <property type="entry name" value="AMP-dep_synth/lig_dom"/>
</dbReference>
<dbReference type="FunFam" id="3.40.50.12780:FF:000016">
    <property type="entry name" value="Phenylacetate-coenzyme A ligase"/>
    <property type="match status" value="1"/>
</dbReference>
<gene>
    <name evidence="13" type="primary">paaK</name>
    <name evidence="14" type="ORF">CH238_04045</name>
    <name evidence="13" type="ORF">CLOLEP_03699</name>
</gene>
<evidence type="ECO:0000313" key="15">
    <source>
        <dbReference type="Proteomes" id="UP000003490"/>
    </source>
</evidence>
<dbReference type="AlphaFoldDB" id="A7VYM1"/>
<reference evidence="13 15" key="1">
    <citation type="submission" date="2007-08" db="EMBL/GenBank/DDBJ databases">
        <title>Draft genome sequence of Clostridium leptum (DSM 753).</title>
        <authorList>
            <person name="Sudarsanam P."/>
            <person name="Ley R."/>
            <person name="Guruge J."/>
            <person name="Turnbaugh P.J."/>
            <person name="Mahowald M."/>
            <person name="Liep D."/>
            <person name="Gordon J."/>
        </authorList>
    </citation>
    <scope>NUCLEOTIDE SEQUENCE [LARGE SCALE GENOMIC DNA]</scope>
    <source>
        <strain evidence="13 15">DSM 753</strain>
    </source>
</reference>
<dbReference type="SUPFAM" id="SSF56801">
    <property type="entry name" value="Acetyl-CoA synthetase-like"/>
    <property type="match status" value="1"/>
</dbReference>
<dbReference type="InterPro" id="IPR011880">
    <property type="entry name" value="PA_CoA_ligase"/>
</dbReference>
<evidence type="ECO:0000259" key="11">
    <source>
        <dbReference type="Pfam" id="PF00501"/>
    </source>
</evidence>
<dbReference type="Gene3D" id="3.40.50.12780">
    <property type="entry name" value="N-terminal domain of ligase-like"/>
    <property type="match status" value="1"/>
</dbReference>
<keyword evidence="5" id="KW-0547">Nucleotide-binding</keyword>
<dbReference type="Pfam" id="PF14535">
    <property type="entry name" value="AMP-binding_C_2"/>
    <property type="match status" value="1"/>
</dbReference>
<dbReference type="Pfam" id="PF00501">
    <property type="entry name" value="AMP-binding"/>
    <property type="match status" value="1"/>
</dbReference>
<keyword evidence="3" id="KW-0597">Phosphoprotein</keyword>
<dbReference type="InterPro" id="IPR042099">
    <property type="entry name" value="ANL_N_sf"/>
</dbReference>
<evidence type="ECO:0000313" key="13">
    <source>
        <dbReference type="EMBL" id="EDO59649.1"/>
    </source>
</evidence>
<proteinExistence type="inferred from homology"/>
<evidence type="ECO:0000259" key="12">
    <source>
        <dbReference type="Pfam" id="PF14535"/>
    </source>
</evidence>
<dbReference type="Proteomes" id="UP000220611">
    <property type="component" value="Unassembled WGS sequence"/>
</dbReference>
<dbReference type="PANTHER" id="PTHR43439">
    <property type="entry name" value="PHENYLACETATE-COENZYME A LIGASE"/>
    <property type="match status" value="1"/>
</dbReference>
<evidence type="ECO:0000256" key="8">
    <source>
        <dbReference type="ARBA" id="ARBA00066629"/>
    </source>
</evidence>
<dbReference type="HOGENOM" id="CLU_035301_1_1_9"/>
<feature type="domain" description="AMP-dependent synthetase/ligase" evidence="11">
    <location>
        <begin position="88"/>
        <end position="322"/>
    </location>
</feature>
<dbReference type="Proteomes" id="UP000003490">
    <property type="component" value="Unassembled WGS sequence"/>
</dbReference>
<reference evidence="14 16" key="3">
    <citation type="submission" date="2017-07" db="EMBL/GenBank/DDBJ databases">
        <title>Prevalence of linear plasmids in Cutibacterium (Propionibacterium) acnes isolates obtained from prostatic tissue.</title>
        <authorList>
            <person name="Davidsson S."/>
            <person name="Carlsson J."/>
            <person name="Molling P."/>
            <person name="Andren O."/>
            <person name="Andersson S.-O."/>
            <person name="Brzuszkiewicz E."/>
            <person name="Poehlein A."/>
            <person name="Al-Zeer M."/>
            <person name="Brinkmann V."/>
            <person name="Scavenius C."/>
            <person name="Nazipi S."/>
            <person name="Soderquist B."/>
            <person name="Bruggemann H."/>
        </authorList>
    </citation>
    <scope>NUCLEOTIDE SEQUENCE [LARGE SCALE GENOMIC DNA]</scope>
    <source>
        <strain evidence="14 16">DSM 753</strain>
    </source>
</reference>
<dbReference type="eggNOG" id="COG1541">
    <property type="taxonomic scope" value="Bacteria"/>
</dbReference>
<dbReference type="EMBL" id="NOXF01000002">
    <property type="protein sequence ID" value="PEQ25213.1"/>
    <property type="molecule type" value="Genomic_DNA"/>
</dbReference>
<dbReference type="Gene3D" id="3.30.300.30">
    <property type="match status" value="1"/>
</dbReference>
<feature type="domain" description="AMP-dependent ligase C-terminal" evidence="12">
    <location>
        <begin position="371"/>
        <end position="467"/>
    </location>
</feature>
<evidence type="ECO:0000256" key="6">
    <source>
        <dbReference type="ARBA" id="ARBA00060591"/>
    </source>
</evidence>
<keyword evidence="16" id="KW-1185">Reference proteome</keyword>
<comment type="similarity">
    <text evidence="7">Belongs to the phenylacetyl-CoA ligase family.</text>
</comment>
<keyword evidence="4 13" id="KW-0436">Ligase</keyword>
<reference evidence="13 15" key="2">
    <citation type="submission" date="2007-08" db="EMBL/GenBank/DDBJ databases">
        <authorList>
            <person name="Fulton L."/>
            <person name="Clifton S."/>
            <person name="Fulton B."/>
            <person name="Xu J."/>
            <person name="Minx P."/>
            <person name="Pepin K.H."/>
            <person name="Johnson M."/>
            <person name="Thiruvilangam P."/>
            <person name="Bhonagiri V."/>
            <person name="Nash W.E."/>
            <person name="Wang C."/>
            <person name="Mardis E.R."/>
            <person name="Wilson R.K."/>
        </authorList>
    </citation>
    <scope>NUCLEOTIDE SEQUENCE [LARGE SCALE GENOMIC DNA]</scope>
    <source>
        <strain evidence="13 15">DSM 753</strain>
    </source>
</reference>
<dbReference type="GO" id="GO:0010124">
    <property type="term" value="P:phenylacetate catabolic process"/>
    <property type="evidence" value="ECO:0007669"/>
    <property type="project" value="InterPro"/>
</dbReference>
<evidence type="ECO:0000256" key="9">
    <source>
        <dbReference type="ARBA" id="ARBA00068695"/>
    </source>
</evidence>
<dbReference type="PIRSF" id="PIRSF006444">
    <property type="entry name" value="PaaK"/>
    <property type="match status" value="1"/>
</dbReference>
<dbReference type="InterPro" id="IPR051414">
    <property type="entry name" value="Adenylate-forming_Reductase"/>
</dbReference>
<evidence type="ECO:0000256" key="4">
    <source>
        <dbReference type="ARBA" id="ARBA00022598"/>
    </source>
</evidence>
<organism evidence="13 15">
    <name type="scientific">[Clostridium] leptum DSM 753</name>
    <dbReference type="NCBI Taxonomy" id="428125"/>
    <lineage>
        <taxon>Bacteria</taxon>
        <taxon>Bacillati</taxon>
        <taxon>Bacillota</taxon>
        <taxon>Clostridia</taxon>
        <taxon>Eubacteriales</taxon>
        <taxon>Oscillospiraceae</taxon>
        <taxon>Oscillospiraceae incertae sedis</taxon>
    </lineage>
</organism>
<sequence>MLFVKKAGCASLLLWWSNRANLRGKGLALKRKREVLRLFFQKDIETMNRRDLEALQLERLKHIVDYCYNNVPFYHERLRQAGVTGDKIKTLSDVQYIPCTTKDDIRDNYPFQMLAQPMKKIVRIHASSGTTGKPTVGVYTRRDIENWSDQVARVAVGGGATEGDIIQIAFGYGLFTGALGLHYGLEKLGATVIPASSGNTAKQLMMFRDFGVTGLVATPSYALYLGEAMKEAGYPMEQYKLRIGLLGSETCTPEMRTQIENSMGIFVSDNYGMTELGGPGVSGECGLRCGLHFAEDHFLPEIIDPDTLEHKAPGEAGELVVTTLTREGMPVLRYRTKDITRLNYEPCACGRTHVRMEKCMGRTDDMLIIKGVNVFPTQIESVLVGMENVGPHYQLVVRRRNFMDNLEVKVELLNGDLLENYRALEALQKSVHDRLKSVLGLETRVTLVEPKSLERFQGKAKRILDLRNQPEE</sequence>
<evidence type="ECO:0000256" key="3">
    <source>
        <dbReference type="ARBA" id="ARBA00022553"/>
    </source>
</evidence>
<evidence type="ECO:0000256" key="10">
    <source>
        <dbReference type="ARBA" id="ARBA00075111"/>
    </source>
</evidence>
<evidence type="ECO:0000313" key="16">
    <source>
        <dbReference type="Proteomes" id="UP000220611"/>
    </source>
</evidence>
<dbReference type="GO" id="GO:0047475">
    <property type="term" value="F:phenylacetate-CoA ligase activity"/>
    <property type="evidence" value="ECO:0007669"/>
    <property type="project" value="UniProtKB-EC"/>
</dbReference>
<dbReference type="EC" id="6.2.1.30" evidence="8"/>
<dbReference type="EMBL" id="ABCB02000021">
    <property type="protein sequence ID" value="EDO59649.1"/>
    <property type="molecule type" value="Genomic_DNA"/>
</dbReference>
<keyword evidence="2" id="KW-0596">Phosphopantetheine</keyword>
<dbReference type="InterPro" id="IPR028154">
    <property type="entry name" value="AMP-dep_Lig_C"/>
</dbReference>
<dbReference type="CDD" id="cd05913">
    <property type="entry name" value="PaaK"/>
    <property type="match status" value="1"/>
</dbReference>
<dbReference type="PANTHER" id="PTHR43439:SF2">
    <property type="entry name" value="ENZYME, PUTATIVE (JCVI)-RELATED"/>
    <property type="match status" value="1"/>
</dbReference>
<dbReference type="InterPro" id="IPR045851">
    <property type="entry name" value="AMP-bd_C_sf"/>
</dbReference>
<name>A7VYM1_9FIRM</name>
<evidence type="ECO:0000313" key="14">
    <source>
        <dbReference type="EMBL" id="PEQ25213.1"/>
    </source>
</evidence>
<evidence type="ECO:0000256" key="2">
    <source>
        <dbReference type="ARBA" id="ARBA00022450"/>
    </source>
</evidence>
<accession>A7VYM1</accession>
<comment type="subunit">
    <text evidence="1">Monomer.</text>
</comment>
<comment type="pathway">
    <text evidence="6">Aromatic compound metabolism; phenylacetate degradation.</text>
</comment>
<comment type="caution">
    <text evidence="13">The sequence shown here is derived from an EMBL/GenBank/DDBJ whole genome shotgun (WGS) entry which is preliminary data.</text>
</comment>
<protein>
    <recommendedName>
        <fullName evidence="9">Phenylacetate-coenzyme A ligase</fullName>
        <ecNumber evidence="8">6.2.1.30</ecNumber>
    </recommendedName>
    <alternativeName>
        <fullName evidence="10">Phenylacetyl-CoA ligase</fullName>
    </alternativeName>
</protein>
<dbReference type="GO" id="GO:0000166">
    <property type="term" value="F:nucleotide binding"/>
    <property type="evidence" value="ECO:0007669"/>
    <property type="project" value="UniProtKB-KW"/>
</dbReference>
<evidence type="ECO:0000256" key="1">
    <source>
        <dbReference type="ARBA" id="ARBA00011245"/>
    </source>
</evidence>
<evidence type="ECO:0000256" key="5">
    <source>
        <dbReference type="ARBA" id="ARBA00022741"/>
    </source>
</evidence>